<name>A0A1T4WI99_9BACT</name>
<evidence type="ECO:0000313" key="3">
    <source>
        <dbReference type="Proteomes" id="UP000189733"/>
    </source>
</evidence>
<reference evidence="2 3" key="1">
    <citation type="submission" date="2017-02" db="EMBL/GenBank/DDBJ databases">
        <authorList>
            <person name="Peterson S.W."/>
        </authorList>
    </citation>
    <scope>NUCLEOTIDE SEQUENCE [LARGE SCALE GENOMIC DNA]</scope>
    <source>
        <strain evidence="2 3">DSM 18034</strain>
    </source>
</reference>
<dbReference type="Proteomes" id="UP000189733">
    <property type="component" value="Unassembled WGS sequence"/>
</dbReference>
<organism evidence="2 3">
    <name type="scientific">Desulfobaculum bizertense DSM 18034</name>
    <dbReference type="NCBI Taxonomy" id="1121442"/>
    <lineage>
        <taxon>Bacteria</taxon>
        <taxon>Pseudomonadati</taxon>
        <taxon>Thermodesulfobacteriota</taxon>
        <taxon>Desulfovibrionia</taxon>
        <taxon>Desulfovibrionales</taxon>
        <taxon>Desulfovibrionaceae</taxon>
        <taxon>Desulfobaculum</taxon>
    </lineage>
</organism>
<feature type="transmembrane region" description="Helical" evidence="1">
    <location>
        <begin position="37"/>
        <end position="58"/>
    </location>
</feature>
<keyword evidence="1" id="KW-0812">Transmembrane</keyword>
<keyword evidence="3" id="KW-1185">Reference proteome</keyword>
<feature type="transmembrane region" description="Helical" evidence="1">
    <location>
        <begin position="6"/>
        <end position="25"/>
    </location>
</feature>
<proteinExistence type="predicted"/>
<evidence type="ECO:0000256" key="1">
    <source>
        <dbReference type="SAM" id="Phobius"/>
    </source>
</evidence>
<accession>A0A1T4WI99</accession>
<dbReference type="EMBL" id="FUYA01000007">
    <property type="protein sequence ID" value="SKA76381.1"/>
    <property type="molecule type" value="Genomic_DNA"/>
</dbReference>
<dbReference type="AlphaFoldDB" id="A0A1T4WI99"/>
<sequence>MTLTLKIICLFALIFYLFFSSYKIFELLKRKSQGIGINTYKLLCFSCLIPVLGILYIVQDPQNSHIFTIFGVIAGYALGNK</sequence>
<keyword evidence="1" id="KW-0472">Membrane</keyword>
<keyword evidence="1" id="KW-1133">Transmembrane helix</keyword>
<evidence type="ECO:0000313" key="2">
    <source>
        <dbReference type="EMBL" id="SKA76381.1"/>
    </source>
</evidence>
<protein>
    <submittedName>
        <fullName evidence="2">Uncharacterized protein</fullName>
    </submittedName>
</protein>
<gene>
    <name evidence="2" type="ORF">SAMN02745702_02224</name>
</gene>